<dbReference type="Pfam" id="PF00226">
    <property type="entry name" value="DnaJ"/>
    <property type="match status" value="1"/>
</dbReference>
<accession>A0A367Y1U3</accession>
<dbReference type="FunFam" id="2.60.260.20:FF:000003">
    <property type="entry name" value="DnaJ subfamily A member 2"/>
    <property type="match status" value="1"/>
</dbReference>
<evidence type="ECO:0000313" key="10">
    <source>
        <dbReference type="EMBL" id="RCK59001.1"/>
    </source>
</evidence>
<evidence type="ECO:0000256" key="1">
    <source>
        <dbReference type="ARBA" id="ARBA00022723"/>
    </source>
</evidence>
<dbReference type="SUPFAM" id="SSF46565">
    <property type="entry name" value="Chaperone J-domain"/>
    <property type="match status" value="1"/>
</dbReference>
<dbReference type="HAMAP" id="MF_01152">
    <property type="entry name" value="DnaJ"/>
    <property type="match status" value="1"/>
</dbReference>
<keyword evidence="3 6" id="KW-0863">Zinc-finger</keyword>
<evidence type="ECO:0000313" key="11">
    <source>
        <dbReference type="Proteomes" id="UP000253472"/>
    </source>
</evidence>
<feature type="region of interest" description="Disordered" evidence="7">
    <location>
        <begin position="350"/>
        <end position="400"/>
    </location>
</feature>
<dbReference type="InterPro" id="IPR036410">
    <property type="entry name" value="HSP_DnaJ_Cys-rich_dom_sf"/>
</dbReference>
<dbReference type="FunFam" id="1.10.287.110:FF:000041">
    <property type="entry name" value="Chaperone protein DNAj, putative"/>
    <property type="match status" value="1"/>
</dbReference>
<dbReference type="Gene3D" id="2.10.230.10">
    <property type="entry name" value="Heat shock protein DnaJ, cysteine-rich domain"/>
    <property type="match status" value="1"/>
</dbReference>
<dbReference type="GO" id="GO:0006457">
    <property type="term" value="P:protein folding"/>
    <property type="evidence" value="ECO:0007669"/>
    <property type="project" value="InterPro"/>
</dbReference>
<evidence type="ECO:0000256" key="7">
    <source>
        <dbReference type="SAM" id="MobiDB-lite"/>
    </source>
</evidence>
<dbReference type="SMART" id="SM00271">
    <property type="entry name" value="DnaJ"/>
    <property type="match status" value="1"/>
</dbReference>
<dbReference type="STRING" id="5486.A0A367Y1U3"/>
<dbReference type="AlphaFoldDB" id="A0A367Y1U3"/>
<dbReference type="EMBL" id="QLNQ01000027">
    <property type="protein sequence ID" value="RCK59001.1"/>
    <property type="molecule type" value="Genomic_DNA"/>
</dbReference>
<dbReference type="SUPFAM" id="SSF57938">
    <property type="entry name" value="DnaJ/Hsp40 cysteine-rich domain"/>
    <property type="match status" value="1"/>
</dbReference>
<dbReference type="InterPro" id="IPR008971">
    <property type="entry name" value="HSP40/DnaJ_pept-bd"/>
</dbReference>
<dbReference type="FunFam" id="2.10.230.10:FF:000001">
    <property type="entry name" value="DnaJ subfamily A member 2"/>
    <property type="match status" value="1"/>
</dbReference>
<dbReference type="InterPro" id="IPR044713">
    <property type="entry name" value="DNJA1/2-like"/>
</dbReference>
<dbReference type="InterPro" id="IPR001623">
    <property type="entry name" value="DnaJ_domain"/>
</dbReference>
<dbReference type="GO" id="GO:0009408">
    <property type="term" value="P:response to heat"/>
    <property type="evidence" value="ECO:0007669"/>
    <property type="project" value="InterPro"/>
</dbReference>
<dbReference type="GO" id="GO:0030544">
    <property type="term" value="F:Hsp70 protein binding"/>
    <property type="evidence" value="ECO:0007669"/>
    <property type="project" value="InterPro"/>
</dbReference>
<dbReference type="PROSITE" id="PS50076">
    <property type="entry name" value="DNAJ_2"/>
    <property type="match status" value="1"/>
</dbReference>
<keyword evidence="2" id="KW-0677">Repeat</keyword>
<dbReference type="CDD" id="cd06257">
    <property type="entry name" value="DnaJ"/>
    <property type="match status" value="1"/>
</dbReference>
<gene>
    <name evidence="10" type="primary">YDJ1_1</name>
    <name evidence="10" type="ORF">Cantr_07429</name>
</gene>
<dbReference type="OrthoDB" id="550424at2759"/>
<dbReference type="CDD" id="cd10719">
    <property type="entry name" value="DnaJ_zf"/>
    <property type="match status" value="1"/>
</dbReference>
<keyword evidence="5" id="KW-0143">Chaperone</keyword>
<evidence type="ECO:0000259" key="8">
    <source>
        <dbReference type="PROSITE" id="PS50076"/>
    </source>
</evidence>
<reference evidence="10 11" key="1">
    <citation type="submission" date="2018-06" db="EMBL/GenBank/DDBJ databases">
        <title>Whole genome sequencing of Candida tropicalis (genome annotated by CSBL at Korea University).</title>
        <authorList>
            <person name="Ahn J."/>
        </authorList>
    </citation>
    <scope>NUCLEOTIDE SEQUENCE [LARGE SCALE GENOMIC DNA]</scope>
    <source>
        <strain evidence="10 11">ATCC 20962</strain>
    </source>
</reference>
<dbReference type="InterPro" id="IPR002939">
    <property type="entry name" value="DnaJ_C"/>
</dbReference>
<protein>
    <submittedName>
        <fullName evidence="10">Mitochondrial protein import protein MAS5</fullName>
    </submittedName>
</protein>
<dbReference type="Pfam" id="PF01556">
    <property type="entry name" value="DnaJ_C"/>
    <property type="match status" value="1"/>
</dbReference>
<dbReference type="SUPFAM" id="SSF49493">
    <property type="entry name" value="HSP40/DnaJ peptide-binding domain"/>
    <property type="match status" value="2"/>
</dbReference>
<dbReference type="GO" id="GO:0005524">
    <property type="term" value="F:ATP binding"/>
    <property type="evidence" value="ECO:0007669"/>
    <property type="project" value="InterPro"/>
</dbReference>
<evidence type="ECO:0000256" key="4">
    <source>
        <dbReference type="ARBA" id="ARBA00022833"/>
    </source>
</evidence>
<dbReference type="PRINTS" id="PR00625">
    <property type="entry name" value="JDOMAIN"/>
</dbReference>
<evidence type="ECO:0000259" key="9">
    <source>
        <dbReference type="PROSITE" id="PS51188"/>
    </source>
</evidence>
<dbReference type="InterPro" id="IPR018253">
    <property type="entry name" value="DnaJ_domain_CS"/>
</dbReference>
<dbReference type="GO" id="GO:0051082">
    <property type="term" value="F:unfolded protein binding"/>
    <property type="evidence" value="ECO:0007669"/>
    <property type="project" value="InterPro"/>
</dbReference>
<dbReference type="InterPro" id="IPR036869">
    <property type="entry name" value="J_dom_sf"/>
</dbReference>
<dbReference type="PROSITE" id="PS51188">
    <property type="entry name" value="ZF_CR"/>
    <property type="match status" value="1"/>
</dbReference>
<organism evidence="10 11">
    <name type="scientific">Candida viswanathii</name>
    <dbReference type="NCBI Taxonomy" id="5486"/>
    <lineage>
        <taxon>Eukaryota</taxon>
        <taxon>Fungi</taxon>
        <taxon>Dikarya</taxon>
        <taxon>Ascomycota</taxon>
        <taxon>Saccharomycotina</taxon>
        <taxon>Pichiomycetes</taxon>
        <taxon>Debaryomycetaceae</taxon>
        <taxon>Candida/Lodderomyces clade</taxon>
        <taxon>Candida</taxon>
    </lineage>
</organism>
<proteinExistence type="inferred from homology"/>
<feature type="compositionally biased region" description="Basic and acidic residues" evidence="7">
    <location>
        <begin position="369"/>
        <end position="381"/>
    </location>
</feature>
<dbReference type="InterPro" id="IPR001305">
    <property type="entry name" value="HSP_DnaJ_Cys-rich_dom"/>
</dbReference>
<evidence type="ECO:0000256" key="2">
    <source>
        <dbReference type="ARBA" id="ARBA00022737"/>
    </source>
</evidence>
<feature type="domain" description="CR-type" evidence="9">
    <location>
        <begin position="123"/>
        <end position="206"/>
    </location>
</feature>
<dbReference type="GO" id="GO:0008270">
    <property type="term" value="F:zinc ion binding"/>
    <property type="evidence" value="ECO:0007669"/>
    <property type="project" value="UniProtKB-KW"/>
</dbReference>
<feature type="domain" description="J" evidence="8">
    <location>
        <begin position="6"/>
        <end position="70"/>
    </location>
</feature>
<dbReference type="Pfam" id="PF00684">
    <property type="entry name" value="DnaJ_CXXCXGXG"/>
    <property type="match status" value="1"/>
</dbReference>
<keyword evidence="1 6" id="KW-0479">Metal-binding</keyword>
<keyword evidence="4 6" id="KW-0862">Zinc</keyword>
<dbReference type="PROSITE" id="PS00636">
    <property type="entry name" value="DNAJ_1"/>
    <property type="match status" value="1"/>
</dbReference>
<evidence type="ECO:0000256" key="6">
    <source>
        <dbReference type="PROSITE-ProRule" id="PRU00546"/>
    </source>
</evidence>
<dbReference type="CDD" id="cd10747">
    <property type="entry name" value="DnaJ_C"/>
    <property type="match status" value="1"/>
</dbReference>
<dbReference type="Proteomes" id="UP000253472">
    <property type="component" value="Unassembled WGS sequence"/>
</dbReference>
<name>A0A367Y1U3_9ASCO</name>
<dbReference type="InterPro" id="IPR012724">
    <property type="entry name" value="DnaJ"/>
</dbReference>
<evidence type="ECO:0000256" key="5">
    <source>
        <dbReference type="ARBA" id="ARBA00023186"/>
    </source>
</evidence>
<dbReference type="Gene3D" id="2.60.260.20">
    <property type="entry name" value="Urease metallochaperone UreE, N-terminal domain"/>
    <property type="match status" value="2"/>
</dbReference>
<comment type="caution">
    <text evidence="10">The sequence shown here is derived from an EMBL/GenBank/DDBJ whole genome shotgun (WGS) entry which is preliminary data.</text>
</comment>
<feature type="zinc finger region" description="CR-type" evidence="6">
    <location>
        <begin position="123"/>
        <end position="206"/>
    </location>
</feature>
<evidence type="ECO:0000256" key="3">
    <source>
        <dbReference type="ARBA" id="ARBA00022771"/>
    </source>
</evidence>
<keyword evidence="11" id="KW-1185">Reference proteome</keyword>
<sequence length="400" mass="43981">MSTKNEYYTLLDVDPSCSDADLKKAYRKAALKYHPDKNPLAEAHEKFKKISHAYEVLSDPDKRSIYDQYGEEGLQGQGGPGMNPDDIFSQFFGGGFHGGPQRPARGKDIKHSISCTLSDLYKGKSVKLALNKTVLCKDCDGRGGAEGKVQECPDCHGTGMKFVTKQMGPMIQRFQTVCDKCQGTGDLCDPKDRCKTCKGAKTQSERKILQVHIEPGMRDGQRIVFSGEGDQSPGVTPGDVIFIVDEKRDAQFQRRGNDLFMEYEVDLATALCGGVISLKDISGDYVKITVKPGEVISPGEIKVVEGQGMPIYRQSGRGNLLLKFGVKFPENNFASEEKLKELASILPARKEPEIPKDAEVDECEMVDYDASKHEQRRRGDAYDSDEEGQGGGPGVQCASQ</sequence>
<dbReference type="Gene3D" id="1.10.287.110">
    <property type="entry name" value="DnaJ domain"/>
    <property type="match status" value="1"/>
</dbReference>
<dbReference type="PANTHER" id="PTHR43888">
    <property type="entry name" value="DNAJ-LIKE-2, ISOFORM A-RELATED"/>
    <property type="match status" value="1"/>
</dbReference>